<feature type="compositionally biased region" description="Low complexity" evidence="9">
    <location>
        <begin position="441"/>
        <end position="451"/>
    </location>
</feature>
<comment type="caution">
    <text evidence="11">The sequence shown here is derived from an EMBL/GenBank/DDBJ whole genome shotgun (WGS) entry which is preliminary data.</text>
</comment>
<feature type="compositionally biased region" description="Basic and acidic residues" evidence="9">
    <location>
        <begin position="644"/>
        <end position="692"/>
    </location>
</feature>
<feature type="coiled-coil region" evidence="8">
    <location>
        <begin position="862"/>
        <end position="943"/>
    </location>
</feature>
<reference evidence="11 12" key="1">
    <citation type="submission" date="2019-09" db="EMBL/GenBank/DDBJ databases">
        <title>Bird 10,000 Genomes (B10K) Project - Family phase.</title>
        <authorList>
            <person name="Zhang G."/>
        </authorList>
    </citation>
    <scope>NUCLEOTIDE SEQUENCE [LARGE SCALE GENOMIC DNA]</scope>
    <source>
        <strain evidence="11">B10K-DU-001-56</strain>
        <tissue evidence="11">Muscle</tissue>
    </source>
</reference>
<organism evidence="11 12">
    <name type="scientific">Nyctibius grandis</name>
    <name type="common">Great potoo</name>
    <dbReference type="NCBI Taxonomy" id="48427"/>
    <lineage>
        <taxon>Eukaryota</taxon>
        <taxon>Metazoa</taxon>
        <taxon>Chordata</taxon>
        <taxon>Craniata</taxon>
        <taxon>Vertebrata</taxon>
        <taxon>Euteleostomi</taxon>
        <taxon>Archelosauria</taxon>
        <taxon>Archosauria</taxon>
        <taxon>Dinosauria</taxon>
        <taxon>Saurischia</taxon>
        <taxon>Theropoda</taxon>
        <taxon>Coelurosauria</taxon>
        <taxon>Aves</taxon>
        <taxon>Neognathae</taxon>
        <taxon>Neoaves</taxon>
        <taxon>Strisores</taxon>
        <taxon>Caprimulgiformes</taxon>
        <taxon>Nyctibiidae</taxon>
        <taxon>Nyctibius</taxon>
    </lineage>
</organism>
<feature type="compositionally biased region" description="Low complexity" evidence="9">
    <location>
        <begin position="297"/>
        <end position="323"/>
    </location>
</feature>
<evidence type="ECO:0000256" key="5">
    <source>
        <dbReference type="ARBA" id="ARBA00044128"/>
    </source>
</evidence>
<dbReference type="InterPro" id="IPR051226">
    <property type="entry name" value="PP1_Regulatory_Subunit"/>
</dbReference>
<evidence type="ECO:0000259" key="10">
    <source>
        <dbReference type="Pfam" id="PF15898"/>
    </source>
</evidence>
<feature type="compositionally biased region" description="Low complexity" evidence="9">
    <location>
        <begin position="515"/>
        <end position="528"/>
    </location>
</feature>
<evidence type="ECO:0000256" key="7">
    <source>
        <dbReference type="PROSITE-ProRule" id="PRU00023"/>
    </source>
</evidence>
<feature type="compositionally biased region" description="Low complexity" evidence="9">
    <location>
        <begin position="697"/>
        <end position="720"/>
    </location>
</feature>
<dbReference type="OrthoDB" id="19014at2759"/>
<feature type="compositionally biased region" description="Basic and acidic residues" evidence="9">
    <location>
        <begin position="791"/>
        <end position="807"/>
    </location>
</feature>
<dbReference type="EMBL" id="VWYG01006201">
    <property type="protein sequence ID" value="NXQ81854.1"/>
    <property type="molecule type" value="Genomic_DNA"/>
</dbReference>
<dbReference type="SUPFAM" id="SSF48403">
    <property type="entry name" value="Ankyrin repeat"/>
    <property type="match status" value="1"/>
</dbReference>
<keyword evidence="8" id="KW-0175">Coiled coil</keyword>
<dbReference type="PROSITE" id="PS50297">
    <property type="entry name" value="ANK_REP_REGION"/>
    <property type="match status" value="4"/>
</dbReference>
<feature type="compositionally biased region" description="Polar residues" evidence="9">
    <location>
        <begin position="466"/>
        <end position="481"/>
    </location>
</feature>
<dbReference type="Pfam" id="PF15898">
    <property type="entry name" value="PRKG1_interact"/>
    <property type="match status" value="1"/>
</dbReference>
<feature type="compositionally biased region" description="Basic and acidic residues" evidence="9">
    <location>
        <begin position="403"/>
        <end position="413"/>
    </location>
</feature>
<feature type="compositionally biased region" description="Polar residues" evidence="9">
    <location>
        <begin position="721"/>
        <end position="735"/>
    </location>
</feature>
<gene>
    <name evidence="11" type="primary">Ppp1r12a</name>
    <name evidence="11" type="ORF">NYCGRA_R12914</name>
</gene>
<evidence type="ECO:0000256" key="1">
    <source>
        <dbReference type="ARBA" id="ARBA00004496"/>
    </source>
</evidence>
<feature type="non-terminal residue" evidence="11">
    <location>
        <position position="1"/>
    </location>
</feature>
<feature type="compositionally biased region" description="Basic and acidic residues" evidence="9">
    <location>
        <begin position="455"/>
        <end position="465"/>
    </location>
</feature>
<dbReference type="FunFam" id="1.25.40.20:FF:000004">
    <property type="entry name" value="Phosphatase 1 regulatory subunit 12A"/>
    <property type="match status" value="1"/>
</dbReference>
<sequence>ACIDDNVDMVKFLVENGANINQPDNEGWIPLHAAASCGYLDIAEYLISQGAHVGAVNSEGDTPLDIAEEEAMEELLQNEVNRQGVDIEAARKEEERIMLRDARQWLNSGHINDVRHAKSGGTALHVAAAKGYTEVLKLLIQARYDVNIKDYDGWTPLHAAAHWGKEEACRILVENLCDMEAVNKVGQTAFDVADEDILGYLEELQKKQNLLHSEKREKKSPLIESTANMDNNQTQKTFKNKETLIMEQEKNASSIESLEQEKADEEEEGKKDESSCSSEEEEDDDSESEAETDKTKTLAAVTNNANTTSTQSASVAVTAPSVAGGQGAPTSPVKKFPTSTTKVSPKEEERKDESPASWRLGLRKTGSYGALAEITASKEAQKEKDSAGVMRSASSPRLSSSLDNKEKEKDGKGTRLAYVAPTIPRRLASTSDIDEKENRDSSASSIRGGSSYTRRKWEEDVKKNSLNEGPTSLNTSYQRSGSFGRRQDDLISSNVPSTASTVTSSAGLQKTLPASTNTTTKSTTGSTSAGVQSSTSNRLWAEDSTEKEKDSVPTAVTVPVAPSVVNATATTTAMTTATSGTVSSTSEVRERRRSYLTPVRDEESESQRKARSRQARQSRRSTQGVTLTDLQEAEKTIGRSRPMRTREQENEEKEKEEKEKQDKEKQEEKKESETKDDDYRQRYSRTVEEPYHRYRPTSTSTSSSSTTSLSTSTSSLSTSSQLNRPNSLIGITSAYSRSGAKESEREGGKKEEEKEEDKSQPKSIRERRRPREKRRSTGVSFWTQDSDENEQEHQSDSEEGTNKKETQSDSLSRYDTGSLSTSSGDRYDSAQGRSGSQSYLEDRKPYCSRLEKEDSTDFKKLYEQILAENEKLKAQLHDTNMELTDLKLQLEKTTQRQERFADRSLLEMEKRERRALERRISEMEEELKMLPDLKADNQRLKDENGALIRVISKLSK</sequence>
<feature type="compositionally biased region" description="Low complexity" evidence="9">
    <location>
        <begin position="391"/>
        <end position="402"/>
    </location>
</feature>
<evidence type="ECO:0000256" key="3">
    <source>
        <dbReference type="ARBA" id="ARBA00022737"/>
    </source>
</evidence>
<dbReference type="Proteomes" id="UP000567826">
    <property type="component" value="Unassembled WGS sequence"/>
</dbReference>
<feature type="compositionally biased region" description="Low complexity" evidence="9">
    <location>
        <begin position="492"/>
        <end position="506"/>
    </location>
</feature>
<feature type="compositionally biased region" description="Polar residues" evidence="9">
    <location>
        <begin position="808"/>
        <end position="824"/>
    </location>
</feature>
<feature type="compositionally biased region" description="Basic and acidic residues" evidence="9">
    <location>
        <begin position="212"/>
        <end position="221"/>
    </location>
</feature>
<evidence type="ECO:0000256" key="6">
    <source>
        <dbReference type="ARBA" id="ARBA00044333"/>
    </source>
</evidence>
<dbReference type="Pfam" id="PF12796">
    <property type="entry name" value="Ank_2"/>
    <property type="match status" value="2"/>
</dbReference>
<evidence type="ECO:0000313" key="12">
    <source>
        <dbReference type="Proteomes" id="UP000567826"/>
    </source>
</evidence>
<dbReference type="SMART" id="SM00248">
    <property type="entry name" value="ANK"/>
    <property type="match status" value="5"/>
</dbReference>
<feature type="repeat" description="ANK" evidence="7">
    <location>
        <begin position="1"/>
        <end position="25"/>
    </location>
</feature>
<feature type="compositionally biased region" description="Polar residues" evidence="9">
    <location>
        <begin position="529"/>
        <end position="538"/>
    </location>
</feature>
<comment type="subcellular location">
    <subcellularLocation>
        <location evidence="1">Cytoplasm</location>
    </subcellularLocation>
</comment>
<dbReference type="AlphaFoldDB" id="A0A7L2G756"/>
<dbReference type="InterPro" id="IPR017401">
    <property type="entry name" value="MYPT1/MYPT2/Mbs85"/>
</dbReference>
<dbReference type="GO" id="GO:0019208">
    <property type="term" value="F:phosphatase regulator activity"/>
    <property type="evidence" value="ECO:0007669"/>
    <property type="project" value="InterPro"/>
</dbReference>
<feature type="compositionally biased region" description="Low complexity" evidence="9">
    <location>
        <begin position="571"/>
        <end position="586"/>
    </location>
</feature>
<feature type="domain" description="cGMP-dependent protein kinase interacting" evidence="10">
    <location>
        <begin position="857"/>
        <end position="956"/>
    </location>
</feature>
<feature type="compositionally biased region" description="Basic and acidic residues" evidence="9">
    <location>
        <begin position="840"/>
        <end position="854"/>
    </location>
</feature>
<feature type="compositionally biased region" description="Basic residues" evidence="9">
    <location>
        <begin position="765"/>
        <end position="776"/>
    </location>
</feature>
<dbReference type="CDD" id="cd21944">
    <property type="entry name" value="IPD_MYPT1"/>
    <property type="match status" value="1"/>
</dbReference>
<evidence type="ECO:0000256" key="9">
    <source>
        <dbReference type="SAM" id="MobiDB-lite"/>
    </source>
</evidence>
<dbReference type="InterPro" id="IPR002110">
    <property type="entry name" value="Ankyrin_rpt"/>
</dbReference>
<dbReference type="PANTHER" id="PTHR24179">
    <property type="entry name" value="PROTEIN PHOSPHATASE 1 REGULATORY SUBUNIT 12"/>
    <property type="match status" value="1"/>
</dbReference>
<evidence type="ECO:0000256" key="4">
    <source>
        <dbReference type="ARBA" id="ARBA00023043"/>
    </source>
</evidence>
<dbReference type="InterPro" id="IPR031775">
    <property type="entry name" value="PRKG1_interact"/>
</dbReference>
<evidence type="ECO:0000256" key="2">
    <source>
        <dbReference type="ARBA" id="ARBA00022490"/>
    </source>
</evidence>
<dbReference type="PIRSF" id="PIRSF038141">
    <property type="entry name" value="PP1_12ABC_vert"/>
    <property type="match status" value="1"/>
</dbReference>
<dbReference type="InterPro" id="IPR036770">
    <property type="entry name" value="Ankyrin_rpt-contain_sf"/>
</dbReference>
<dbReference type="Gene3D" id="6.10.250.1820">
    <property type="match status" value="1"/>
</dbReference>
<protein>
    <recommendedName>
        <fullName evidence="5">Protein phosphatase 1 regulatory subunit 12A</fullName>
    </recommendedName>
    <alternativeName>
        <fullName evidence="6">Myosin phosphatase-targeting subunit 1</fullName>
    </alternativeName>
</protein>
<dbReference type="GO" id="GO:0004857">
    <property type="term" value="F:enzyme inhibitor activity"/>
    <property type="evidence" value="ECO:0007669"/>
    <property type="project" value="TreeGrafter"/>
</dbReference>
<dbReference type="PROSITE" id="PS50088">
    <property type="entry name" value="ANK_REPEAT"/>
    <property type="match status" value="4"/>
</dbReference>
<keyword evidence="12" id="KW-1185">Reference proteome</keyword>
<feature type="region of interest" description="Disordered" evidence="9">
    <location>
        <begin position="211"/>
        <end position="555"/>
    </location>
</feature>
<feature type="region of interest" description="Disordered" evidence="9">
    <location>
        <begin position="571"/>
        <end position="854"/>
    </location>
</feature>
<dbReference type="Gene3D" id="1.25.40.20">
    <property type="entry name" value="Ankyrin repeat-containing domain"/>
    <property type="match status" value="2"/>
</dbReference>
<feature type="compositionally biased region" description="Basic and acidic residues" evidence="9">
    <location>
        <begin position="599"/>
        <end position="608"/>
    </location>
</feature>
<dbReference type="PANTHER" id="PTHR24179:SF20">
    <property type="entry name" value="PROTEIN PHOSPHATASE 1 REGULATORY SUBUNIT 12A"/>
    <property type="match status" value="1"/>
</dbReference>
<accession>A0A7L2G756</accession>
<feature type="non-terminal residue" evidence="11">
    <location>
        <position position="956"/>
    </location>
</feature>
<name>A0A7L2G756_NYCGR</name>
<keyword evidence="2" id="KW-0963">Cytoplasm</keyword>
<dbReference type="GO" id="GO:0007165">
    <property type="term" value="P:signal transduction"/>
    <property type="evidence" value="ECO:0007669"/>
    <property type="project" value="InterPro"/>
</dbReference>
<dbReference type="Gene3D" id="6.10.140.390">
    <property type="match status" value="1"/>
</dbReference>
<feature type="compositionally biased region" description="Basic and acidic residues" evidence="9">
    <location>
        <begin position="239"/>
        <end position="250"/>
    </location>
</feature>
<keyword evidence="4 7" id="KW-0040">ANK repeat</keyword>
<dbReference type="GO" id="GO:0030018">
    <property type="term" value="C:Z disc"/>
    <property type="evidence" value="ECO:0007669"/>
    <property type="project" value="TreeGrafter"/>
</dbReference>
<proteinExistence type="predicted"/>
<evidence type="ECO:0000313" key="11">
    <source>
        <dbReference type="EMBL" id="NXQ81854.1"/>
    </source>
</evidence>
<feature type="repeat" description="ANK" evidence="7">
    <location>
        <begin position="26"/>
        <end position="58"/>
    </location>
</feature>
<feature type="compositionally biased region" description="Acidic residues" evidence="9">
    <location>
        <begin position="278"/>
        <end position="290"/>
    </location>
</feature>
<dbReference type="GO" id="GO:0019901">
    <property type="term" value="F:protein kinase binding"/>
    <property type="evidence" value="ECO:0007669"/>
    <property type="project" value="InterPro"/>
</dbReference>
<feature type="compositionally biased region" description="Polar residues" evidence="9">
    <location>
        <begin position="223"/>
        <end position="237"/>
    </location>
</feature>
<feature type="compositionally biased region" description="Basic and acidic residues" evidence="9">
    <location>
        <begin position="739"/>
        <end position="764"/>
    </location>
</feature>
<evidence type="ECO:0000256" key="8">
    <source>
        <dbReference type="SAM" id="Coils"/>
    </source>
</evidence>
<feature type="repeat" description="ANK" evidence="7">
    <location>
        <begin position="152"/>
        <end position="184"/>
    </location>
</feature>
<dbReference type="FunFam" id="1.25.40.20:FF:000898">
    <property type="entry name" value="Protein phosphatase 1 regulatory subunit 12A"/>
    <property type="match status" value="1"/>
</dbReference>
<feature type="compositionally biased region" description="Basic and acidic residues" evidence="9">
    <location>
        <begin position="540"/>
        <end position="551"/>
    </location>
</feature>
<feature type="repeat" description="ANK" evidence="7">
    <location>
        <begin position="119"/>
        <end position="151"/>
    </location>
</feature>
<feature type="compositionally biased region" description="Basic residues" evidence="9">
    <location>
        <begin position="609"/>
        <end position="619"/>
    </location>
</feature>
<dbReference type="GO" id="GO:0031672">
    <property type="term" value="C:A band"/>
    <property type="evidence" value="ECO:0007669"/>
    <property type="project" value="TreeGrafter"/>
</dbReference>
<keyword evidence="3" id="KW-0677">Repeat</keyword>
<feature type="compositionally biased region" description="Basic and acidic residues" evidence="9">
    <location>
        <begin position="344"/>
        <end position="354"/>
    </location>
</feature>